<dbReference type="eggNOG" id="COG4668">
    <property type="taxonomic scope" value="Bacteria"/>
</dbReference>
<dbReference type="Gene3D" id="3.40.930.10">
    <property type="entry name" value="Mannitol-specific EII, Chain A"/>
    <property type="match status" value="1"/>
</dbReference>
<dbReference type="InterPro" id="IPR016152">
    <property type="entry name" value="PTrfase/Anion_transptr"/>
</dbReference>
<dbReference type="PANTHER" id="PTHR30181:SF2">
    <property type="entry name" value="PTS SYSTEM MANNITOL-SPECIFIC EIICBA COMPONENT"/>
    <property type="match status" value="1"/>
</dbReference>
<evidence type="ECO:0000259" key="12">
    <source>
        <dbReference type="PROSITE" id="PS51094"/>
    </source>
</evidence>
<evidence type="ECO:0000256" key="4">
    <source>
        <dbReference type="ARBA" id="ARBA00022553"/>
    </source>
</evidence>
<keyword evidence="5" id="KW-0762">Sugar transport</keyword>
<evidence type="ECO:0000256" key="6">
    <source>
        <dbReference type="ARBA" id="ARBA00022679"/>
    </source>
</evidence>
<keyword evidence="8" id="KW-0418">Kinase</keyword>
<comment type="caution">
    <text evidence="13">The sequence shown here is derived from an EMBL/GenBank/DDBJ whole genome shotgun (WGS) entry which is preliminary data.</text>
</comment>
<dbReference type="InterPro" id="IPR050893">
    <property type="entry name" value="Sugar_PTS"/>
</dbReference>
<keyword evidence="3" id="KW-0813">Transport</keyword>
<evidence type="ECO:0000256" key="11">
    <source>
        <dbReference type="ARBA" id="ARBA00030962"/>
    </source>
</evidence>
<evidence type="ECO:0000256" key="1">
    <source>
        <dbReference type="ARBA" id="ARBA00002434"/>
    </source>
</evidence>
<evidence type="ECO:0000256" key="3">
    <source>
        <dbReference type="ARBA" id="ARBA00022448"/>
    </source>
</evidence>
<reference evidence="13 14" key="2">
    <citation type="submission" date="2008-10" db="EMBL/GenBank/DDBJ databases">
        <title>Draft genome sequence of Clostridium hiranonis (DSM 13275).</title>
        <authorList>
            <person name="Sudarsanam P."/>
            <person name="Ley R."/>
            <person name="Guruge J."/>
            <person name="Turnbaugh P.J."/>
            <person name="Mahowald M."/>
            <person name="Liep D."/>
            <person name="Gordon J."/>
        </authorList>
    </citation>
    <scope>NUCLEOTIDE SEQUENCE [LARGE SCALE GENOMIC DNA]</scope>
    <source>
        <strain evidence="13 14">DSM 13275</strain>
    </source>
</reference>
<organism evidence="13 14">
    <name type="scientific">Peptacetobacter hiranonis (strain DSM 13275 / JCM 10541 / KCTC 15199 / TO-931)</name>
    <name type="common">Clostridium hiranonis</name>
    <dbReference type="NCBI Taxonomy" id="500633"/>
    <lineage>
        <taxon>Bacteria</taxon>
        <taxon>Bacillati</taxon>
        <taxon>Bacillota</taxon>
        <taxon>Clostridia</taxon>
        <taxon>Peptostreptococcales</taxon>
        <taxon>Peptostreptococcaceae</taxon>
        <taxon>Peptacetobacter</taxon>
    </lineage>
</organism>
<protein>
    <recommendedName>
        <fullName evidence="2">Mannitol-specific phosphotransferase enzyme IIA component</fullName>
    </recommendedName>
    <alternativeName>
        <fullName evidence="10">EIIA</fullName>
    </alternativeName>
    <alternativeName>
        <fullName evidence="11">EIII</fullName>
    </alternativeName>
    <alternativeName>
        <fullName evidence="9">PTS system mannitol-specific EIIA component</fullName>
    </alternativeName>
</protein>
<keyword evidence="4" id="KW-0597">Phosphoprotein</keyword>
<dbReference type="GO" id="GO:0005886">
    <property type="term" value="C:plasma membrane"/>
    <property type="evidence" value="ECO:0007669"/>
    <property type="project" value="TreeGrafter"/>
</dbReference>
<proteinExistence type="predicted"/>
<evidence type="ECO:0000313" key="14">
    <source>
        <dbReference type="Proteomes" id="UP000003178"/>
    </source>
</evidence>
<dbReference type="PANTHER" id="PTHR30181">
    <property type="entry name" value="MANNITOL PERMEASE IIC COMPONENT"/>
    <property type="match status" value="1"/>
</dbReference>
<reference evidence="13 14" key="1">
    <citation type="submission" date="2008-09" db="EMBL/GenBank/DDBJ databases">
        <authorList>
            <person name="Fulton L."/>
            <person name="Clifton S."/>
            <person name="Fulton B."/>
            <person name="Xu J."/>
            <person name="Minx P."/>
            <person name="Pepin K.H."/>
            <person name="Johnson M."/>
            <person name="Thiruvilangam P."/>
            <person name="Bhonagiri V."/>
            <person name="Nash W.E."/>
            <person name="Mardis E.R."/>
            <person name="Wilson R.K."/>
        </authorList>
    </citation>
    <scope>NUCLEOTIDE SEQUENCE [LARGE SCALE GENOMIC DNA]</scope>
    <source>
        <strain evidence="13 14">DSM 13275</strain>
    </source>
</reference>
<evidence type="ECO:0000256" key="10">
    <source>
        <dbReference type="ARBA" id="ARBA00030956"/>
    </source>
</evidence>
<dbReference type="GO" id="GO:0090563">
    <property type="term" value="F:protein-phosphocysteine-sugar phosphotransferase activity"/>
    <property type="evidence" value="ECO:0007669"/>
    <property type="project" value="TreeGrafter"/>
</dbReference>
<dbReference type="InterPro" id="IPR002178">
    <property type="entry name" value="PTS_EIIA_type-2_dom"/>
</dbReference>
<keyword evidence="6 13" id="KW-0808">Transferase</keyword>
<comment type="function">
    <text evidence="1">The phosphoenolpyruvate-dependent sugar phosphotransferase system (sugar PTS), a major carbohydrate active transport system, catalyzes the phosphorylation of incoming sugar substrates concomitantly with their translocation across the cell membrane. The enzyme II CmtAB PTS system is involved in D-mannitol transport.</text>
</comment>
<dbReference type="GO" id="GO:0016301">
    <property type="term" value="F:kinase activity"/>
    <property type="evidence" value="ECO:0007669"/>
    <property type="project" value="UniProtKB-KW"/>
</dbReference>
<name>B6FZN1_PEPHT</name>
<dbReference type="Pfam" id="PF00359">
    <property type="entry name" value="PTS_EIIA_2"/>
    <property type="match status" value="1"/>
</dbReference>
<dbReference type="EMBL" id="ABWP01000058">
    <property type="protein sequence ID" value="EEA84975.1"/>
    <property type="molecule type" value="Genomic_DNA"/>
</dbReference>
<evidence type="ECO:0000256" key="2">
    <source>
        <dbReference type="ARBA" id="ARBA00014783"/>
    </source>
</evidence>
<dbReference type="PROSITE" id="PS51094">
    <property type="entry name" value="PTS_EIIA_TYPE_2"/>
    <property type="match status" value="1"/>
</dbReference>
<dbReference type="SUPFAM" id="SSF55804">
    <property type="entry name" value="Phoshotransferase/anion transport protein"/>
    <property type="match status" value="1"/>
</dbReference>
<evidence type="ECO:0000256" key="7">
    <source>
        <dbReference type="ARBA" id="ARBA00022683"/>
    </source>
</evidence>
<dbReference type="STRING" id="500633.CLOHIR_01335"/>
<dbReference type="PROSITE" id="PS00372">
    <property type="entry name" value="PTS_EIIA_TYPE_2_HIS"/>
    <property type="match status" value="1"/>
</dbReference>
<evidence type="ECO:0000313" key="13">
    <source>
        <dbReference type="EMBL" id="EEA84975.1"/>
    </source>
</evidence>
<dbReference type="GO" id="GO:0009401">
    <property type="term" value="P:phosphoenolpyruvate-dependent sugar phosphotransferase system"/>
    <property type="evidence" value="ECO:0007669"/>
    <property type="project" value="UniProtKB-KW"/>
</dbReference>
<feature type="domain" description="PTS EIIA type-2" evidence="12">
    <location>
        <begin position="32"/>
        <end position="171"/>
    </location>
</feature>
<evidence type="ECO:0000256" key="5">
    <source>
        <dbReference type="ARBA" id="ARBA00022597"/>
    </source>
</evidence>
<keyword evidence="14" id="KW-1185">Reference proteome</keyword>
<evidence type="ECO:0000256" key="8">
    <source>
        <dbReference type="ARBA" id="ARBA00022777"/>
    </source>
</evidence>
<gene>
    <name evidence="13" type="primary">mtlF</name>
    <name evidence="13" type="ORF">CLOHIR_01335</name>
</gene>
<dbReference type="HOGENOM" id="CLU_072531_3_0_9"/>
<accession>B6FZN1</accession>
<sequence>MEEIKMLFGFGKKKKAEQEAKDIKKEVVEKKPLLMKENIVLNCERMEKNDTIRKVGQILVDSGYVKEDYIEGMIARELTFSTNMGNCIALPHGTNEVKKEVLESGIAVLTFPEGTDWGGEDVKLVIGIAGVGDEHLEILANIATKLVSMEEVDKLVNGNSVDLIYDTFMKED</sequence>
<dbReference type="AlphaFoldDB" id="B6FZN1"/>
<dbReference type="Proteomes" id="UP000003178">
    <property type="component" value="Unassembled WGS sequence"/>
</dbReference>
<evidence type="ECO:0000256" key="9">
    <source>
        <dbReference type="ARBA" id="ARBA00029908"/>
    </source>
</evidence>
<keyword evidence="7" id="KW-0598">Phosphotransferase system</keyword>
<dbReference type="CDD" id="cd00211">
    <property type="entry name" value="PTS_IIA_fru"/>
    <property type="match status" value="1"/>
</dbReference>